<sequence>MRYCDPDTMAPDIGEYKQLSRLPTRDAASNARLIPTIDLYICQIQDTSKILLGVRVFIYARAEKISFVGECVFEIDFLHKKILASDL</sequence>
<dbReference type="EMBL" id="BPLR01005385">
    <property type="protein sequence ID" value="GIY01910.1"/>
    <property type="molecule type" value="Genomic_DNA"/>
</dbReference>
<dbReference type="Proteomes" id="UP001054945">
    <property type="component" value="Unassembled WGS sequence"/>
</dbReference>
<name>A0AAV4Q1J5_CAEEX</name>
<gene>
    <name evidence="1" type="ORF">CEXT_317971</name>
</gene>
<protein>
    <submittedName>
        <fullName evidence="1">Uncharacterized protein</fullName>
    </submittedName>
</protein>
<evidence type="ECO:0000313" key="2">
    <source>
        <dbReference type="Proteomes" id="UP001054945"/>
    </source>
</evidence>
<proteinExistence type="predicted"/>
<organism evidence="1 2">
    <name type="scientific">Caerostris extrusa</name>
    <name type="common">Bark spider</name>
    <name type="synonym">Caerostris bankana</name>
    <dbReference type="NCBI Taxonomy" id="172846"/>
    <lineage>
        <taxon>Eukaryota</taxon>
        <taxon>Metazoa</taxon>
        <taxon>Ecdysozoa</taxon>
        <taxon>Arthropoda</taxon>
        <taxon>Chelicerata</taxon>
        <taxon>Arachnida</taxon>
        <taxon>Araneae</taxon>
        <taxon>Araneomorphae</taxon>
        <taxon>Entelegynae</taxon>
        <taxon>Araneoidea</taxon>
        <taxon>Araneidae</taxon>
        <taxon>Caerostris</taxon>
    </lineage>
</organism>
<dbReference type="AlphaFoldDB" id="A0AAV4Q1J5"/>
<accession>A0AAV4Q1J5</accession>
<reference evidence="1 2" key="1">
    <citation type="submission" date="2021-06" db="EMBL/GenBank/DDBJ databases">
        <title>Caerostris extrusa draft genome.</title>
        <authorList>
            <person name="Kono N."/>
            <person name="Arakawa K."/>
        </authorList>
    </citation>
    <scope>NUCLEOTIDE SEQUENCE [LARGE SCALE GENOMIC DNA]</scope>
</reference>
<evidence type="ECO:0000313" key="1">
    <source>
        <dbReference type="EMBL" id="GIY01910.1"/>
    </source>
</evidence>
<comment type="caution">
    <text evidence="1">The sequence shown here is derived from an EMBL/GenBank/DDBJ whole genome shotgun (WGS) entry which is preliminary data.</text>
</comment>
<keyword evidence="2" id="KW-1185">Reference proteome</keyword>